<dbReference type="EMBL" id="AP024590">
    <property type="protein sequence ID" value="BCU56637.1"/>
    <property type="molecule type" value="Genomic_DNA"/>
</dbReference>
<dbReference type="GO" id="GO:0006355">
    <property type="term" value="P:regulation of DNA-templated transcription"/>
    <property type="evidence" value="ECO:0007669"/>
    <property type="project" value="InterPro"/>
</dbReference>
<evidence type="ECO:0000313" key="1">
    <source>
        <dbReference type="EMBL" id="BCU56637.1"/>
    </source>
</evidence>
<protein>
    <submittedName>
        <fullName evidence="1">Fimbriae Y protein</fullName>
    </submittedName>
</protein>
<dbReference type="AlphaFoldDB" id="A0AA86MAN8"/>
<sequence>MTPHHTLTPLFIDRLERLSLQLHDKRPQPSATQLLVSSDRYLAFAFCRMLPVGRPIVFFPSLALAEPSLDDHAMTTLMVDMASLNTSRFAATGTLRDLARRRADLNIYLLTSRHDPPVLQFFRAAGPFHLLERQQALASWHQALSVPPSLTPAVAPFSTQEWQILTALAQGISLKDFSRQHRTPYHRIVYRVNRLIQRLQLPDRQSLIQLLHRLTLSFHD</sequence>
<reference evidence="1" key="1">
    <citation type="submission" date="2021-04" db="EMBL/GenBank/DDBJ databases">
        <title>Difference and commonality of drug resistance evolution in various bacteria. and drug sensitivity profiles.</title>
        <authorList>
            <person name="Maeda T."/>
            <person name="Shibai A."/>
            <person name="Kawada K."/>
            <person name="Kotani H."/>
            <person name="Tarusawa Y."/>
            <person name="Tanabe K."/>
            <person name="Furusawa C."/>
        </authorList>
    </citation>
    <scope>NUCLEOTIDE SEQUENCE</scope>
    <source>
        <strain evidence="1">JCM 8580</strain>
    </source>
</reference>
<proteinExistence type="predicted"/>
<organism evidence="1 2">
    <name type="scientific">Enterobacter kobei</name>
    <dbReference type="NCBI Taxonomy" id="208224"/>
    <lineage>
        <taxon>Bacteria</taxon>
        <taxon>Pseudomonadati</taxon>
        <taxon>Pseudomonadota</taxon>
        <taxon>Gammaproteobacteria</taxon>
        <taxon>Enterobacterales</taxon>
        <taxon>Enterobacteriaceae</taxon>
        <taxon>Enterobacter</taxon>
        <taxon>Enterobacter cloacae complex</taxon>
    </lineage>
</organism>
<dbReference type="SUPFAM" id="SSF46894">
    <property type="entry name" value="C-terminal effector domain of the bipartite response regulators"/>
    <property type="match status" value="1"/>
</dbReference>
<dbReference type="GO" id="GO:0003677">
    <property type="term" value="F:DNA binding"/>
    <property type="evidence" value="ECO:0007669"/>
    <property type="project" value="InterPro"/>
</dbReference>
<name>A0AA86MAN8_9ENTR</name>
<gene>
    <name evidence="1" type="primary">fimY</name>
    <name evidence="1" type="ORF">ENKO_32310</name>
</gene>
<evidence type="ECO:0000313" key="2">
    <source>
        <dbReference type="Proteomes" id="UP000682928"/>
    </source>
</evidence>
<dbReference type="Proteomes" id="UP000682928">
    <property type="component" value="Chromosome"/>
</dbReference>
<dbReference type="InterPro" id="IPR016032">
    <property type="entry name" value="Sig_transdc_resp-reg_C-effctor"/>
</dbReference>
<accession>A0AA86MAN8</accession>